<evidence type="ECO:0000313" key="2">
    <source>
        <dbReference type="Proteomes" id="UP000749559"/>
    </source>
</evidence>
<organism evidence="1 2">
    <name type="scientific">Owenia fusiformis</name>
    <name type="common">Polychaete worm</name>
    <dbReference type="NCBI Taxonomy" id="6347"/>
    <lineage>
        <taxon>Eukaryota</taxon>
        <taxon>Metazoa</taxon>
        <taxon>Spiralia</taxon>
        <taxon>Lophotrochozoa</taxon>
        <taxon>Annelida</taxon>
        <taxon>Polychaeta</taxon>
        <taxon>Sedentaria</taxon>
        <taxon>Canalipalpata</taxon>
        <taxon>Sabellida</taxon>
        <taxon>Oweniida</taxon>
        <taxon>Oweniidae</taxon>
        <taxon>Owenia</taxon>
    </lineage>
</organism>
<dbReference type="EMBL" id="CAIIXF020000003">
    <property type="protein sequence ID" value="CAH1778515.1"/>
    <property type="molecule type" value="Genomic_DNA"/>
</dbReference>
<accession>A0A8J1YAJ0</accession>
<keyword evidence="2" id="KW-1185">Reference proteome</keyword>
<gene>
    <name evidence="1" type="ORF">OFUS_LOCUS5424</name>
</gene>
<dbReference type="AlphaFoldDB" id="A0A8J1YAJ0"/>
<evidence type="ECO:0000313" key="1">
    <source>
        <dbReference type="EMBL" id="CAH1778515.1"/>
    </source>
</evidence>
<reference evidence="1" key="1">
    <citation type="submission" date="2022-03" db="EMBL/GenBank/DDBJ databases">
        <authorList>
            <person name="Martin C."/>
        </authorList>
    </citation>
    <scope>NUCLEOTIDE SEQUENCE</scope>
</reference>
<comment type="caution">
    <text evidence="1">The sequence shown here is derived from an EMBL/GenBank/DDBJ whole genome shotgun (WGS) entry which is preliminary data.</text>
</comment>
<sequence length="117" mass="13718">MFFNSSKFFQFGGNKVAKVKNFQNSRFKMYPKLDEDVKKAVKTYRKYIQTATRDYMKYLKVYGLNEGDINETSIKAIETALYQSAFSGVSKGLHYETTNLYNMAKSELFHWNMDLSK</sequence>
<name>A0A8J1YAJ0_OWEFU</name>
<dbReference type="Proteomes" id="UP000749559">
    <property type="component" value="Unassembled WGS sequence"/>
</dbReference>
<proteinExistence type="predicted"/>
<protein>
    <submittedName>
        <fullName evidence="1">Uncharacterized protein</fullName>
    </submittedName>
</protein>